<dbReference type="EMBL" id="JAULSR010000011">
    <property type="protein sequence ID" value="KAK0609894.1"/>
    <property type="molecule type" value="Genomic_DNA"/>
</dbReference>
<comment type="caution">
    <text evidence="2">The sequence shown here is derived from an EMBL/GenBank/DDBJ whole genome shotgun (WGS) entry which is preliminary data.</text>
</comment>
<dbReference type="InterPro" id="IPR036928">
    <property type="entry name" value="AS_sf"/>
</dbReference>
<dbReference type="PANTHER" id="PTHR46310">
    <property type="entry name" value="AMIDASE 1"/>
    <property type="match status" value="1"/>
</dbReference>
<proteinExistence type="predicted"/>
<gene>
    <name evidence="2" type="ORF">B0T17DRAFT_512217</name>
</gene>
<protein>
    <submittedName>
        <fullName evidence="2">Amidase signature domain-containing protein</fullName>
    </submittedName>
</protein>
<evidence type="ECO:0000259" key="1">
    <source>
        <dbReference type="Pfam" id="PF01425"/>
    </source>
</evidence>
<dbReference type="SUPFAM" id="SSF75304">
    <property type="entry name" value="Amidase signature (AS) enzymes"/>
    <property type="match status" value="1"/>
</dbReference>
<dbReference type="Gene3D" id="3.90.1300.10">
    <property type="entry name" value="Amidase signature (AS) domain"/>
    <property type="match status" value="2"/>
</dbReference>
<feature type="domain" description="Amidase" evidence="1">
    <location>
        <begin position="90"/>
        <end position="204"/>
    </location>
</feature>
<evidence type="ECO:0000313" key="2">
    <source>
        <dbReference type="EMBL" id="KAK0609894.1"/>
    </source>
</evidence>
<dbReference type="PANTHER" id="PTHR46310:SF7">
    <property type="entry name" value="AMIDASE 1"/>
    <property type="match status" value="1"/>
</dbReference>
<name>A0AA39W3W7_9PEZI</name>
<dbReference type="Pfam" id="PF01425">
    <property type="entry name" value="Amidase"/>
    <property type="match status" value="1"/>
</dbReference>
<accession>A0AA39W3W7</accession>
<keyword evidence="3" id="KW-1185">Reference proteome</keyword>
<reference evidence="2" key="1">
    <citation type="submission" date="2023-06" db="EMBL/GenBank/DDBJ databases">
        <title>Genome-scale phylogeny and comparative genomics of the fungal order Sordariales.</title>
        <authorList>
            <consortium name="Lawrence Berkeley National Laboratory"/>
            <person name="Hensen N."/>
            <person name="Bonometti L."/>
            <person name="Westerberg I."/>
            <person name="Brannstrom I.O."/>
            <person name="Guillou S."/>
            <person name="Cros-Aarteil S."/>
            <person name="Calhoun S."/>
            <person name="Haridas S."/>
            <person name="Kuo A."/>
            <person name="Mondo S."/>
            <person name="Pangilinan J."/>
            <person name="Riley R."/>
            <person name="LaButti K."/>
            <person name="Andreopoulos B."/>
            <person name="Lipzen A."/>
            <person name="Chen C."/>
            <person name="Yanf M."/>
            <person name="Daum C."/>
            <person name="Ng V."/>
            <person name="Clum A."/>
            <person name="Steindorff A."/>
            <person name="Ohm R."/>
            <person name="Martin F."/>
            <person name="Silar P."/>
            <person name="Natvig D."/>
            <person name="Lalanne C."/>
            <person name="Gautier V."/>
            <person name="Ament-velasquez S.L."/>
            <person name="Kruys A."/>
            <person name="Hutchinson M.I."/>
            <person name="Powell A.J."/>
            <person name="Barry K."/>
            <person name="Miller A.N."/>
            <person name="Grigoriev I.V."/>
            <person name="Debuchy R."/>
            <person name="Gladieux P."/>
            <person name="Thoren M.H."/>
            <person name="Johannesson H."/>
        </authorList>
    </citation>
    <scope>NUCLEOTIDE SEQUENCE</scope>
    <source>
        <strain evidence="2">SMH3391-2</strain>
    </source>
</reference>
<dbReference type="AlphaFoldDB" id="A0AA39W3W7"/>
<organism evidence="2 3">
    <name type="scientific">Bombardia bombarda</name>
    <dbReference type="NCBI Taxonomy" id="252184"/>
    <lineage>
        <taxon>Eukaryota</taxon>
        <taxon>Fungi</taxon>
        <taxon>Dikarya</taxon>
        <taxon>Ascomycota</taxon>
        <taxon>Pezizomycotina</taxon>
        <taxon>Sordariomycetes</taxon>
        <taxon>Sordariomycetidae</taxon>
        <taxon>Sordariales</taxon>
        <taxon>Lasiosphaeriaceae</taxon>
        <taxon>Bombardia</taxon>
    </lineage>
</organism>
<dbReference type="Proteomes" id="UP001174934">
    <property type="component" value="Unassembled WGS sequence"/>
</dbReference>
<evidence type="ECO:0000313" key="3">
    <source>
        <dbReference type="Proteomes" id="UP001174934"/>
    </source>
</evidence>
<sequence>MSEAEIITIHVVHLPTEAFHLSQGPYFLYTGRLHHVYRLYPDTAGAFVVATVPADNNGTFRSLDASAYGEEYPSTLTIAVPSRLYFTPTKAKPYAGLRLAIKDIIDLKGLKTGGSSRAYTALYGPRTTSAETVQRLVDLGFVIVGKVKTTQFADSEWPTSDWVDYHAPFNPRGDGYLTTSGSSAGSAAAVAAYDWLDFSLGTDTREFAVLAEALYGPSSATDIASNALPHQKPTVILYPIDYWPAKDTASQEVFEAFIARLERFLGVTRTEISLEDTWAEHRPEGVTESLSEYFEHIFEWAANPDQWTGLFRDFLSDYESKFGKPPVLNPQLRFKVGYLPTVTPEQQAEAVRRMGVYQDWFYTHVMPPVDENQGHSKTVMVLPWTNGVPDYRDTYRDGPQHFTGIGFFFYNVGPYAEAPELVIPVGTTPYVSKFTGKTERLPAAVGVVGAKGGDVALARLGSAPQSSRLSLRNTVNLIWQATDNAGYAYFYVDI</sequence>
<dbReference type="InterPro" id="IPR023631">
    <property type="entry name" value="Amidase_dom"/>
</dbReference>